<accession>A0A3P1CCI1</accession>
<sequence>MTQTKDNTPVSQNPYSDDELIKDFPGFSNQYATVNGVRLHYVEGGSGMPLICLPGWPQTWYSYHPVATQLARLYRVIIVDIRGMGSSEKPASGYDKKTMATDILGLVRHLGLTKVHLMGHDIGGMVAMSFAFNFPEFTEKLLVLDGSHPSEGMLQMPLMPAAGTFTEKMDATMPYAWWMGFNQVKGLPEKLLEGRFQYLLDWLFHYVMIDDRNMTSFERDVYASAYNEADSIRASNAWYQTFTQDIEHAKTYQPLAMPVLGIGSYISYQYMKMGLPYVATDITVIGIPESGHYLFEEKPEQVLDAVFSFLEA</sequence>
<dbReference type="InterPro" id="IPR000073">
    <property type="entry name" value="AB_hydrolase_1"/>
</dbReference>
<dbReference type="InterPro" id="IPR000639">
    <property type="entry name" value="Epox_hydrolase-like"/>
</dbReference>
<reference evidence="3 4" key="1">
    <citation type="submission" date="2018-11" db="EMBL/GenBank/DDBJ databases">
        <authorList>
            <person name="Zhou Z."/>
            <person name="Wang G."/>
        </authorList>
    </citation>
    <scope>NUCLEOTIDE SEQUENCE [LARGE SCALE GENOMIC DNA]</scope>
    <source>
        <strain evidence="3 4">KCTC42998</strain>
    </source>
</reference>
<dbReference type="EMBL" id="RQJP01000006">
    <property type="protein sequence ID" value="RRB10982.1"/>
    <property type="molecule type" value="Genomic_DNA"/>
</dbReference>
<evidence type="ECO:0000313" key="4">
    <source>
        <dbReference type="Proteomes" id="UP000274271"/>
    </source>
</evidence>
<dbReference type="Proteomes" id="UP000274271">
    <property type="component" value="Unassembled WGS sequence"/>
</dbReference>
<keyword evidence="1 3" id="KW-0378">Hydrolase</keyword>
<organism evidence="3 4">
    <name type="scientific">Larkinella knui</name>
    <dbReference type="NCBI Taxonomy" id="2025310"/>
    <lineage>
        <taxon>Bacteria</taxon>
        <taxon>Pseudomonadati</taxon>
        <taxon>Bacteroidota</taxon>
        <taxon>Cytophagia</taxon>
        <taxon>Cytophagales</taxon>
        <taxon>Spirosomataceae</taxon>
        <taxon>Larkinella</taxon>
    </lineage>
</organism>
<keyword evidence="4" id="KW-1185">Reference proteome</keyword>
<dbReference type="InterPro" id="IPR029058">
    <property type="entry name" value="AB_hydrolase_fold"/>
</dbReference>
<dbReference type="AlphaFoldDB" id="A0A3P1CCI1"/>
<evidence type="ECO:0000313" key="3">
    <source>
        <dbReference type="EMBL" id="RRB10982.1"/>
    </source>
</evidence>
<dbReference type="PRINTS" id="PR00412">
    <property type="entry name" value="EPOXHYDRLASE"/>
</dbReference>
<dbReference type="RefSeq" id="WP_124910073.1">
    <property type="nucleotide sequence ID" value="NZ_RQJP01000006.1"/>
</dbReference>
<evidence type="ECO:0000259" key="2">
    <source>
        <dbReference type="Pfam" id="PF00561"/>
    </source>
</evidence>
<dbReference type="SUPFAM" id="SSF53474">
    <property type="entry name" value="alpha/beta-Hydrolases"/>
    <property type="match status" value="1"/>
</dbReference>
<proteinExistence type="predicted"/>
<evidence type="ECO:0000256" key="1">
    <source>
        <dbReference type="ARBA" id="ARBA00022801"/>
    </source>
</evidence>
<dbReference type="GO" id="GO:0016787">
    <property type="term" value="F:hydrolase activity"/>
    <property type="evidence" value="ECO:0007669"/>
    <property type="project" value="UniProtKB-KW"/>
</dbReference>
<dbReference type="Gene3D" id="3.40.50.1820">
    <property type="entry name" value="alpha/beta hydrolase"/>
    <property type="match status" value="1"/>
</dbReference>
<protein>
    <submittedName>
        <fullName evidence="3">Alpha/beta hydrolase</fullName>
    </submittedName>
</protein>
<name>A0A3P1CCI1_9BACT</name>
<comment type="caution">
    <text evidence="3">The sequence shown here is derived from an EMBL/GenBank/DDBJ whole genome shotgun (WGS) entry which is preliminary data.</text>
</comment>
<dbReference type="PANTHER" id="PTHR43329">
    <property type="entry name" value="EPOXIDE HYDROLASE"/>
    <property type="match status" value="1"/>
</dbReference>
<feature type="domain" description="AB hydrolase-1" evidence="2">
    <location>
        <begin position="49"/>
        <end position="178"/>
    </location>
</feature>
<dbReference type="Pfam" id="PF00561">
    <property type="entry name" value="Abhydrolase_1"/>
    <property type="match status" value="1"/>
</dbReference>
<dbReference type="PRINTS" id="PR00111">
    <property type="entry name" value="ABHYDROLASE"/>
</dbReference>
<dbReference type="OrthoDB" id="9773293at2"/>
<gene>
    <name evidence="3" type="ORF">EHT87_27970</name>
</gene>